<sequence>MAVTFYSKITMRPGSVFCFGTISSVADEEGILHRIADPPEKKSPPTNSENAGEAQPLALRKKIVSGKSGAEGSLTRKTPLSTSPTKEWTRIARKKETREKQVVLSVPPASKENGKKVATTAAPFYPDVLFIGRVESPTISDDEPTAPGEEPPQRESRRRRNRRRNVRRHHAAGERDPEQPVSRDEISEIGETPEERVFRERRNSRRCDRRRAQEQAEQDARQRRENSLFGRNLNPDFARAMNTPSEVGGVLARIADGLPRTPDAEGYRRLFTQAANHLLPLAHPPNDLRHAINSRRDARSSINASRERRHENEIRRREEYDRDHVIPTQSQATRTESATASTGGTTRGRSRNHNHNSPPRDKHRPRRQEDTCGVSALTPRLRAIQWPPNFKVSNIDKYEPKQDPGGWLAVYTTAARAAGASEDVMTAYLPIVLGQDVLQWLRHLPRHCIDDWGDFSRRFTANFQSLSDKPAQPWDLKSIKRQGDETLRSYLKRFQTMRNRIPEVTEAAVIEDFYRGSNDSAFVRAILQKAPTTSEELFREADLYITADERAQDLIGGTKPAPAAPRRDANQPPDKRWEKRPREEVHSAGPPASRARGGPRGGERTLDDILDAQCPYHKDMRHTLRNCRDFKHSVGHGRPFQPLPPPPPRGGPDEPRQPHQPEEGGGGAFPRVDREVNVIFGGHGSQENKRQQKLNDRQILVATTGPPAPYRWSEHPITFTREDQWLNFDHPGKYPLLVDPVIRESRVKKVLVDGGSSINVTFPRTLRGLGVHLKELHKSDTPFFGIVPMEGEYPLGHIYMPVTFGTPENYRTEFLRFEVANFDCGYNAIIGRPGLAKFMAIPHYTYMILKMPGPQGIITVRADFQGAAECFRVAIQAALTTKPSTVPSTLANSKPEEDLTVPANEAQAATSMRPTEETKRINLGFADERKTAIISSNLDDK</sequence>
<dbReference type="PANTHER" id="PTHR33223:SF8">
    <property type="entry name" value="OS04G0172440 PROTEIN"/>
    <property type="match status" value="1"/>
</dbReference>
<accession>A0A1P8YYJ8</accession>
<protein>
    <submittedName>
        <fullName evidence="3">Retrotransposon gag protein</fullName>
    </submittedName>
</protein>
<evidence type="ECO:0000313" key="3">
    <source>
        <dbReference type="EMBL" id="AQA29567.1"/>
    </source>
</evidence>
<feature type="region of interest" description="Disordered" evidence="1">
    <location>
        <begin position="36"/>
        <end position="118"/>
    </location>
</feature>
<feature type="compositionally biased region" description="Basic and acidic residues" evidence="1">
    <location>
        <begin position="295"/>
        <end position="325"/>
    </location>
</feature>
<feature type="compositionally biased region" description="Basic and acidic residues" evidence="1">
    <location>
        <begin position="565"/>
        <end position="586"/>
    </location>
</feature>
<dbReference type="AlphaFoldDB" id="A0A1P8YYJ8"/>
<feature type="compositionally biased region" description="Basic and acidic residues" evidence="1">
    <location>
        <begin position="210"/>
        <end position="226"/>
    </location>
</feature>
<dbReference type="PANTHER" id="PTHR33223">
    <property type="entry name" value="CCHC-TYPE DOMAIN-CONTAINING PROTEIN"/>
    <property type="match status" value="1"/>
</dbReference>
<feature type="compositionally biased region" description="Pro residues" evidence="1">
    <location>
        <begin position="641"/>
        <end position="650"/>
    </location>
</feature>
<feature type="compositionally biased region" description="Low complexity" evidence="1">
    <location>
        <begin position="328"/>
        <end position="344"/>
    </location>
</feature>
<evidence type="ECO:0000256" key="1">
    <source>
        <dbReference type="SAM" id="MobiDB-lite"/>
    </source>
</evidence>
<evidence type="ECO:0000259" key="2">
    <source>
        <dbReference type="Pfam" id="PF03732"/>
    </source>
</evidence>
<feature type="region of interest" description="Disordered" evidence="1">
    <location>
        <begin position="553"/>
        <end position="606"/>
    </location>
</feature>
<feature type="compositionally biased region" description="Basic and acidic residues" evidence="1">
    <location>
        <begin position="171"/>
        <end position="186"/>
    </location>
</feature>
<feature type="region of interest" description="Disordered" evidence="1">
    <location>
        <begin position="630"/>
        <end position="672"/>
    </location>
</feature>
<name>A0A1P8YYJ8_MAIZE</name>
<dbReference type="EMBL" id="KX852318">
    <property type="protein sequence ID" value="AQA29567.1"/>
    <property type="molecule type" value="Genomic_DNA"/>
</dbReference>
<feature type="region of interest" description="Disordered" evidence="1">
    <location>
        <begin position="885"/>
        <end position="916"/>
    </location>
</feature>
<proteinExistence type="predicted"/>
<feature type="compositionally biased region" description="Low complexity" evidence="1">
    <location>
        <begin position="587"/>
        <end position="596"/>
    </location>
</feature>
<dbReference type="InterPro" id="IPR005162">
    <property type="entry name" value="Retrotrans_gag_dom"/>
</dbReference>
<gene>
    <name evidence="3" type="ORF">FGENESH_12</name>
</gene>
<feature type="domain" description="Retrotransposon gag" evidence="2">
    <location>
        <begin position="433"/>
        <end position="516"/>
    </location>
</feature>
<feature type="compositionally biased region" description="Polar residues" evidence="1">
    <location>
        <begin position="75"/>
        <end position="86"/>
    </location>
</feature>
<feature type="compositionally biased region" description="Basic and acidic residues" evidence="1">
    <location>
        <begin position="87"/>
        <end position="101"/>
    </location>
</feature>
<organism evidence="3">
    <name type="scientific">Zea mays</name>
    <name type="common">Maize</name>
    <dbReference type="NCBI Taxonomy" id="4577"/>
    <lineage>
        <taxon>Eukaryota</taxon>
        <taxon>Viridiplantae</taxon>
        <taxon>Streptophyta</taxon>
        <taxon>Embryophyta</taxon>
        <taxon>Tracheophyta</taxon>
        <taxon>Spermatophyta</taxon>
        <taxon>Magnoliopsida</taxon>
        <taxon>Liliopsida</taxon>
        <taxon>Poales</taxon>
        <taxon>Poaceae</taxon>
        <taxon>PACMAD clade</taxon>
        <taxon>Panicoideae</taxon>
        <taxon>Andropogonodae</taxon>
        <taxon>Andropogoneae</taxon>
        <taxon>Tripsacinae</taxon>
        <taxon>Zea</taxon>
    </lineage>
</organism>
<feature type="region of interest" description="Disordered" evidence="1">
    <location>
        <begin position="137"/>
        <end position="236"/>
    </location>
</feature>
<feature type="compositionally biased region" description="Basic residues" evidence="1">
    <location>
        <begin position="156"/>
        <end position="170"/>
    </location>
</feature>
<dbReference type="Pfam" id="PF03732">
    <property type="entry name" value="Retrotrans_gag"/>
    <property type="match status" value="1"/>
</dbReference>
<reference evidence="3" key="1">
    <citation type="submission" date="2016-09" db="EMBL/GenBank/DDBJ databases">
        <authorList>
            <person name="Capua I."/>
            <person name="De Benedictis P."/>
            <person name="Joannis T."/>
            <person name="Lombin L.H."/>
            <person name="Cattoli G."/>
        </authorList>
    </citation>
    <scope>NUCLEOTIDE SEQUENCE</scope>
</reference>
<feature type="region of interest" description="Disordered" evidence="1">
    <location>
        <begin position="295"/>
        <end position="370"/>
    </location>
</feature>
<feature type="compositionally biased region" description="Basic and acidic residues" evidence="1">
    <location>
        <begin position="651"/>
        <end position="662"/>
    </location>
</feature>
<reference evidence="3" key="2">
    <citation type="journal article" date="2017" name="EMBO J.">
        <title>Loss of pollen-specific phospholipase NOT LIKE DAD triggers gynogenesis in maize.</title>
        <authorList>
            <person name="Gilles L.M."/>
            <person name="Khaled A."/>
            <person name="Laffaire J.B."/>
            <person name="Chaignon S."/>
            <person name="Gendrot G."/>
            <person name="Laplaige J."/>
            <person name="Berges H."/>
            <person name="Beydon G."/>
            <person name="Bayle V."/>
            <person name="Barret P."/>
            <person name="Comadran J."/>
            <person name="Martinant J.P."/>
            <person name="Rogowsky P.M."/>
            <person name="Widiez T."/>
        </authorList>
    </citation>
    <scope>NUCLEOTIDE SEQUENCE</scope>
</reference>